<reference evidence="7" key="2">
    <citation type="journal article" date="2023" name="IMA Fungus">
        <title>Comparative genomic study of the Penicillium genus elucidates a diverse pangenome and 15 lateral gene transfer events.</title>
        <authorList>
            <person name="Petersen C."/>
            <person name="Sorensen T."/>
            <person name="Nielsen M.R."/>
            <person name="Sondergaard T.E."/>
            <person name="Sorensen J.L."/>
            <person name="Fitzpatrick D.A."/>
            <person name="Frisvad J.C."/>
            <person name="Nielsen K.L."/>
        </authorList>
    </citation>
    <scope>NUCLEOTIDE SEQUENCE</scope>
    <source>
        <strain evidence="7">IBT 35673</strain>
    </source>
</reference>
<keyword evidence="2 6" id="KW-0812">Transmembrane</keyword>
<feature type="region of interest" description="Disordered" evidence="5">
    <location>
        <begin position="199"/>
        <end position="249"/>
    </location>
</feature>
<evidence type="ECO:0000313" key="8">
    <source>
        <dbReference type="Proteomes" id="UP001147695"/>
    </source>
</evidence>
<gene>
    <name evidence="7" type="ORF">N7452_000281</name>
</gene>
<proteinExistence type="predicted"/>
<dbReference type="Proteomes" id="UP001147695">
    <property type="component" value="Unassembled WGS sequence"/>
</dbReference>
<comment type="subcellular location">
    <subcellularLocation>
        <location evidence="1">Membrane</location>
        <topology evidence="1">Single-pass membrane protein</topology>
    </subcellularLocation>
</comment>
<reference evidence="7" key="1">
    <citation type="submission" date="2022-12" db="EMBL/GenBank/DDBJ databases">
        <authorList>
            <person name="Petersen C."/>
        </authorList>
    </citation>
    <scope>NUCLEOTIDE SEQUENCE</scope>
    <source>
        <strain evidence="7">IBT 35673</strain>
    </source>
</reference>
<protein>
    <submittedName>
        <fullName evidence="7">Uncharacterized protein</fullName>
    </submittedName>
</protein>
<dbReference type="EMBL" id="JAPZBQ010000001">
    <property type="protein sequence ID" value="KAJ5351307.1"/>
    <property type="molecule type" value="Genomic_DNA"/>
</dbReference>
<feature type="compositionally biased region" description="Basic and acidic residues" evidence="5">
    <location>
        <begin position="222"/>
        <end position="235"/>
    </location>
</feature>
<sequence length="249" mass="25915">MTTIPGYALRRNGSCLSTENDCGPTTSPFHACCPGNMFCPGPQHNVICCESNADCNQKIDDNCADLTTNLYSTSSNLTADAFCCAQDKHGFSFKGGGAGCADQLSDLIIGQVELRVLSSAEVTPTPSSRHLSSTTVPTPTTSTIPSSRPSPTSVSEPTSASSTNVGAIAGGVVGGVVGVAIVAALFWLLLRQRRKLTSADNSSIGHSQFGSPSQSVFSSRFSKNDHQEHPQELGTRETQLAELSGGPST</sequence>
<dbReference type="AlphaFoldDB" id="A0A9W9R065"/>
<keyword evidence="3 6" id="KW-1133">Transmembrane helix</keyword>
<evidence type="ECO:0000256" key="3">
    <source>
        <dbReference type="ARBA" id="ARBA00022989"/>
    </source>
</evidence>
<organism evidence="7 8">
    <name type="scientific">Penicillium brevicompactum</name>
    <dbReference type="NCBI Taxonomy" id="5074"/>
    <lineage>
        <taxon>Eukaryota</taxon>
        <taxon>Fungi</taxon>
        <taxon>Dikarya</taxon>
        <taxon>Ascomycota</taxon>
        <taxon>Pezizomycotina</taxon>
        <taxon>Eurotiomycetes</taxon>
        <taxon>Eurotiomycetidae</taxon>
        <taxon>Eurotiales</taxon>
        <taxon>Aspergillaceae</taxon>
        <taxon>Penicillium</taxon>
    </lineage>
</organism>
<dbReference type="PANTHER" id="PTHR15549">
    <property type="entry name" value="PAIRED IMMUNOGLOBULIN-LIKE TYPE 2 RECEPTOR"/>
    <property type="match status" value="1"/>
</dbReference>
<evidence type="ECO:0000256" key="4">
    <source>
        <dbReference type="ARBA" id="ARBA00023136"/>
    </source>
</evidence>
<dbReference type="GO" id="GO:0016020">
    <property type="term" value="C:membrane"/>
    <property type="evidence" value="ECO:0007669"/>
    <property type="project" value="UniProtKB-SubCell"/>
</dbReference>
<feature type="compositionally biased region" description="Low complexity" evidence="5">
    <location>
        <begin position="132"/>
        <end position="161"/>
    </location>
</feature>
<feature type="compositionally biased region" description="Low complexity" evidence="5">
    <location>
        <begin position="207"/>
        <end position="221"/>
    </location>
</feature>
<dbReference type="InterPro" id="IPR051694">
    <property type="entry name" value="Immunoregulatory_rcpt-like"/>
</dbReference>
<accession>A0A9W9R065</accession>
<evidence type="ECO:0000256" key="2">
    <source>
        <dbReference type="ARBA" id="ARBA00022692"/>
    </source>
</evidence>
<feature type="transmembrane region" description="Helical" evidence="6">
    <location>
        <begin position="165"/>
        <end position="190"/>
    </location>
</feature>
<feature type="compositionally biased region" description="Polar residues" evidence="5">
    <location>
        <begin position="120"/>
        <end position="131"/>
    </location>
</feature>
<feature type="region of interest" description="Disordered" evidence="5">
    <location>
        <begin position="120"/>
        <end position="161"/>
    </location>
</feature>
<comment type="caution">
    <text evidence="7">The sequence shown here is derived from an EMBL/GenBank/DDBJ whole genome shotgun (WGS) entry which is preliminary data.</text>
</comment>
<keyword evidence="4 6" id="KW-0472">Membrane</keyword>
<evidence type="ECO:0000256" key="5">
    <source>
        <dbReference type="SAM" id="MobiDB-lite"/>
    </source>
</evidence>
<dbReference type="PANTHER" id="PTHR15549:SF26">
    <property type="entry name" value="AXIAL BUDDING PATTERN PROTEIN 2-RELATED"/>
    <property type="match status" value="1"/>
</dbReference>
<evidence type="ECO:0000313" key="7">
    <source>
        <dbReference type="EMBL" id="KAJ5351307.1"/>
    </source>
</evidence>
<name>A0A9W9R065_PENBR</name>
<evidence type="ECO:0000256" key="1">
    <source>
        <dbReference type="ARBA" id="ARBA00004167"/>
    </source>
</evidence>
<evidence type="ECO:0000256" key="6">
    <source>
        <dbReference type="SAM" id="Phobius"/>
    </source>
</evidence>
<dbReference type="GO" id="GO:0071944">
    <property type="term" value="C:cell periphery"/>
    <property type="evidence" value="ECO:0007669"/>
    <property type="project" value="UniProtKB-ARBA"/>
</dbReference>